<dbReference type="RefSeq" id="WP_333721897.1">
    <property type="nucleotide sequence ID" value="NZ_CP049216.1"/>
</dbReference>
<dbReference type="Gene3D" id="2.40.50.140">
    <property type="entry name" value="Nucleic acid-binding proteins"/>
    <property type="match status" value="1"/>
</dbReference>
<evidence type="ECO:0000313" key="3">
    <source>
        <dbReference type="Proteomes" id="UP000663946"/>
    </source>
</evidence>
<gene>
    <name evidence="2" type="ORF">G6M86_03810</name>
</gene>
<dbReference type="InterPro" id="IPR012340">
    <property type="entry name" value="NA-bd_OB-fold"/>
</dbReference>
<evidence type="ECO:0000313" key="2">
    <source>
        <dbReference type="EMBL" id="QTG12423.1"/>
    </source>
</evidence>
<name>A0AAJ4N090_AGRTU</name>
<organism evidence="2 3">
    <name type="scientific">Agrobacterium tumefaciens</name>
    <dbReference type="NCBI Taxonomy" id="358"/>
    <lineage>
        <taxon>Bacteria</taxon>
        <taxon>Pseudomonadati</taxon>
        <taxon>Pseudomonadota</taxon>
        <taxon>Alphaproteobacteria</taxon>
        <taxon>Hyphomicrobiales</taxon>
        <taxon>Rhizobiaceae</taxon>
        <taxon>Rhizobium/Agrobacterium group</taxon>
        <taxon>Agrobacterium</taxon>
        <taxon>Agrobacterium tumefaciens complex</taxon>
    </lineage>
</organism>
<dbReference type="AlphaFoldDB" id="A0AAJ4N090"/>
<reference evidence="2" key="1">
    <citation type="submission" date="2020-02" db="EMBL/GenBank/DDBJ databases">
        <title>Unexpected conservation and global transmission of agrobacterial virulence plasmids.</title>
        <authorList>
            <person name="Weisberg A.J."/>
            <person name="Davis E.W. II"/>
            <person name="Tabima J.R."/>
            <person name="Belcher M.S."/>
            <person name="Miller M."/>
            <person name="Kuo C.-H."/>
            <person name="Loper J.E."/>
            <person name="Grunwald N.J."/>
            <person name="Putnam M.L."/>
            <person name="Chang J.H."/>
        </authorList>
    </citation>
    <scope>NUCLEOTIDE SEQUENCE</scope>
    <source>
        <strain evidence="2">Q15/94</strain>
    </source>
</reference>
<evidence type="ECO:0000256" key="1">
    <source>
        <dbReference type="SAM" id="MobiDB-lite"/>
    </source>
</evidence>
<dbReference type="EMBL" id="CP049216">
    <property type="protein sequence ID" value="QTG12423.1"/>
    <property type="molecule type" value="Genomic_DNA"/>
</dbReference>
<feature type="compositionally biased region" description="Acidic residues" evidence="1">
    <location>
        <begin position="190"/>
        <end position="207"/>
    </location>
</feature>
<dbReference type="Proteomes" id="UP000663946">
    <property type="component" value="Chromosome 1"/>
</dbReference>
<proteinExistence type="predicted"/>
<sequence>MGFKPSFNAEKGTIKVMVRLSFFKGFEKTKSFESGALKYRTNGLIDPSTEDGKASIKVINDAIRHLCSTEWPGKELKNLKEAMGDGPKGRWPLFDGDKYVTDDGDVRDGYEGMRYLRLTNDRKPKYKNRRGEDIDIEDEGEDLFRSGYYAIAYFHLYAIKAKDKGGNGIFTTLDALQYFKKGEEFAGGGIDDDEIENLGDDDDDDDDLGGKPAKKKAPSIDDDVDI</sequence>
<feature type="region of interest" description="Disordered" evidence="1">
    <location>
        <begin position="187"/>
        <end position="226"/>
    </location>
</feature>
<dbReference type="InterPro" id="IPR022595">
    <property type="entry name" value="Enc34_ssDNA-bd"/>
</dbReference>
<dbReference type="Pfam" id="PF10991">
    <property type="entry name" value="Enc34_ssDNA-bd"/>
    <property type="match status" value="1"/>
</dbReference>
<accession>A0AAJ4N090</accession>
<protein>
    <submittedName>
        <fullName evidence="2">DUF2815 family protein</fullName>
    </submittedName>
</protein>